<keyword evidence="14" id="KW-1185">Reference proteome</keyword>
<dbReference type="EMBL" id="SLUI01000009">
    <property type="protein sequence ID" value="TCL36180.1"/>
    <property type="molecule type" value="Genomic_DNA"/>
</dbReference>
<evidence type="ECO:0000313" key="14">
    <source>
        <dbReference type="Proteomes" id="UP000295063"/>
    </source>
</evidence>
<dbReference type="Proteomes" id="UP000295063">
    <property type="component" value="Unassembled WGS sequence"/>
</dbReference>
<evidence type="ECO:0000256" key="11">
    <source>
        <dbReference type="RuleBase" id="RU003693"/>
    </source>
</evidence>
<dbReference type="InterPro" id="IPR015421">
    <property type="entry name" value="PyrdxlP-dep_Trfase_major"/>
</dbReference>
<evidence type="ECO:0000256" key="10">
    <source>
        <dbReference type="PIRSR" id="PIRSR604723-51"/>
    </source>
</evidence>
<dbReference type="NCBIfam" id="TIGR00858">
    <property type="entry name" value="bioF"/>
    <property type="match status" value="1"/>
</dbReference>
<evidence type="ECO:0000259" key="12">
    <source>
        <dbReference type="Pfam" id="PF00155"/>
    </source>
</evidence>
<protein>
    <recommendedName>
        <fullName evidence="11">8-amino-7-ketopelargonate synthase</fullName>
        <ecNumber evidence="11">2.3.1.47</ecNumber>
    </recommendedName>
</protein>
<dbReference type="GO" id="GO:0008710">
    <property type="term" value="F:8-amino-7-oxononanoate synthase activity"/>
    <property type="evidence" value="ECO:0007669"/>
    <property type="project" value="UniProtKB-UniRule"/>
</dbReference>
<dbReference type="RefSeq" id="WP_132081892.1">
    <property type="nucleotide sequence ID" value="NZ_SLUI01000009.1"/>
</dbReference>
<evidence type="ECO:0000256" key="6">
    <source>
        <dbReference type="ARBA" id="ARBA00022679"/>
    </source>
</evidence>
<dbReference type="InterPro" id="IPR001917">
    <property type="entry name" value="Aminotrans_II_pyridoxalP_BS"/>
</dbReference>
<sequence>MDILQHALEQTERENLLRRLVDYIPRDAVHADSEGRQYLMMAANNYLGLTHHPRVRQAAASASLTYGTGSGGSRLTTGNHLLYRQLETTLAAFKRTEAALLFNTGYMANVGIISSLVGKGDVIFSDELNHASIIDGCRLSRGRTVVYGHNNMNQLAELLTNTACSGRRLIVTDGVFSMDGDIARLDDIVRLAHKADALVMVDDAHATGVIGPGGRGTAASFGLEGQVHISMGTLSKSLGSEGGYAAGSQVLIDYLINKARSFIFSTALAPATIAAGLAALNILSEQPELVDQLMANAAFLRKELNQAGFDTCGSTTAILPVMVGDAALAVEFAYLLRKEGIIVSAIRPPTVPAGASRLRVTVSAAHSQAELTKVSQAICTIGRQLGVI</sequence>
<dbReference type="GO" id="GO:0009102">
    <property type="term" value="P:biotin biosynthetic process"/>
    <property type="evidence" value="ECO:0007669"/>
    <property type="project" value="UniProtKB-UniRule"/>
</dbReference>
<dbReference type="InterPro" id="IPR015424">
    <property type="entry name" value="PyrdxlP-dep_Trfase"/>
</dbReference>
<feature type="modified residue" description="N6-(pyridoxal phosphate)lysine" evidence="10">
    <location>
        <position position="236"/>
    </location>
</feature>
<dbReference type="InterPro" id="IPR004723">
    <property type="entry name" value="AONS_Archaea/Proteobacteria"/>
</dbReference>
<dbReference type="CDD" id="cd06454">
    <property type="entry name" value="KBL_like"/>
    <property type="match status" value="1"/>
</dbReference>
<dbReference type="PANTHER" id="PTHR13693:SF100">
    <property type="entry name" value="8-AMINO-7-OXONONANOATE SYNTHASE"/>
    <property type="match status" value="1"/>
</dbReference>
<dbReference type="AlphaFoldDB" id="A0A4R1PVG6"/>
<evidence type="ECO:0000256" key="3">
    <source>
        <dbReference type="ARBA" id="ARBA00004746"/>
    </source>
</evidence>
<evidence type="ECO:0000256" key="5">
    <source>
        <dbReference type="ARBA" id="ARBA00011738"/>
    </source>
</evidence>
<dbReference type="InterPro" id="IPR004839">
    <property type="entry name" value="Aminotransferase_I/II_large"/>
</dbReference>
<dbReference type="PANTHER" id="PTHR13693">
    <property type="entry name" value="CLASS II AMINOTRANSFERASE/8-AMINO-7-OXONONANOATE SYNTHASE"/>
    <property type="match status" value="1"/>
</dbReference>
<keyword evidence="8 10" id="KW-0663">Pyridoxal phosphate</keyword>
<dbReference type="SUPFAM" id="SSF53383">
    <property type="entry name" value="PLP-dependent transferases"/>
    <property type="match status" value="1"/>
</dbReference>
<reference evidence="13 14" key="1">
    <citation type="submission" date="2019-03" db="EMBL/GenBank/DDBJ databases">
        <title>Genomic Encyclopedia of Type Strains, Phase IV (KMG-IV): sequencing the most valuable type-strain genomes for metagenomic binning, comparative biology and taxonomic classification.</title>
        <authorList>
            <person name="Goeker M."/>
        </authorList>
    </citation>
    <scope>NUCLEOTIDE SEQUENCE [LARGE SCALE GENOMIC DNA]</scope>
    <source>
        <strain evidence="13 14">DSM 15969</strain>
    </source>
</reference>
<dbReference type="GO" id="GO:0030170">
    <property type="term" value="F:pyridoxal phosphate binding"/>
    <property type="evidence" value="ECO:0007669"/>
    <property type="project" value="InterPro"/>
</dbReference>
<dbReference type="OrthoDB" id="9807157at2"/>
<evidence type="ECO:0000256" key="7">
    <source>
        <dbReference type="ARBA" id="ARBA00022756"/>
    </source>
</evidence>
<evidence type="ECO:0000313" key="13">
    <source>
        <dbReference type="EMBL" id="TCL36180.1"/>
    </source>
</evidence>
<evidence type="ECO:0000256" key="1">
    <source>
        <dbReference type="ARBA" id="ARBA00001933"/>
    </source>
</evidence>
<comment type="subunit">
    <text evidence="5 11">Homodimer.</text>
</comment>
<comment type="cofactor">
    <cofactor evidence="1 10 11">
        <name>pyridoxal 5'-phosphate</name>
        <dbReference type="ChEBI" id="CHEBI:597326"/>
    </cofactor>
</comment>
<evidence type="ECO:0000256" key="8">
    <source>
        <dbReference type="ARBA" id="ARBA00022898"/>
    </source>
</evidence>
<dbReference type="Gene3D" id="3.90.1150.10">
    <property type="entry name" value="Aspartate Aminotransferase, domain 1"/>
    <property type="match status" value="1"/>
</dbReference>
<dbReference type="UniPathway" id="UPA00078"/>
<comment type="pathway">
    <text evidence="3 11">Cofactor biosynthesis; biotin biosynthesis.</text>
</comment>
<keyword evidence="7" id="KW-0093">Biotin biosynthesis</keyword>
<organism evidence="13 14">
    <name type="scientific">Anaerospora hongkongensis</name>
    <dbReference type="NCBI Taxonomy" id="244830"/>
    <lineage>
        <taxon>Bacteria</taxon>
        <taxon>Bacillati</taxon>
        <taxon>Bacillota</taxon>
        <taxon>Negativicutes</taxon>
        <taxon>Selenomonadales</taxon>
        <taxon>Sporomusaceae</taxon>
        <taxon>Anaerospora</taxon>
    </lineage>
</organism>
<keyword evidence="6 11" id="KW-0808">Transferase</keyword>
<comment type="similarity">
    <text evidence="4 11">Belongs to the class-II pyridoxal-phosphate-dependent aminotransferase family. BioF subfamily.</text>
</comment>
<comment type="caution">
    <text evidence="13">The sequence shown here is derived from an EMBL/GenBank/DDBJ whole genome shotgun (WGS) entry which is preliminary data.</text>
</comment>
<dbReference type="PROSITE" id="PS00599">
    <property type="entry name" value="AA_TRANSFER_CLASS_2"/>
    <property type="match status" value="1"/>
</dbReference>
<dbReference type="InterPro" id="IPR015422">
    <property type="entry name" value="PyrdxlP-dep_Trfase_small"/>
</dbReference>
<proteinExistence type="inferred from homology"/>
<dbReference type="InterPro" id="IPR050087">
    <property type="entry name" value="AON_synthase_class-II"/>
</dbReference>
<feature type="domain" description="Aminotransferase class I/classII large" evidence="12">
    <location>
        <begin position="39"/>
        <end position="378"/>
    </location>
</feature>
<evidence type="ECO:0000256" key="2">
    <source>
        <dbReference type="ARBA" id="ARBA00002513"/>
    </source>
</evidence>
<name>A0A4R1PVG6_9FIRM</name>
<dbReference type="Gene3D" id="3.40.640.10">
    <property type="entry name" value="Type I PLP-dependent aspartate aminotransferase-like (Major domain)"/>
    <property type="match status" value="1"/>
</dbReference>
<comment type="catalytic activity">
    <reaction evidence="9 11">
        <text>6-carboxyhexanoyl-[ACP] + L-alanine + H(+) = (8S)-8-amino-7-oxononanoate + holo-[ACP] + CO2</text>
        <dbReference type="Rhea" id="RHEA:42288"/>
        <dbReference type="Rhea" id="RHEA-COMP:9685"/>
        <dbReference type="Rhea" id="RHEA-COMP:9955"/>
        <dbReference type="ChEBI" id="CHEBI:15378"/>
        <dbReference type="ChEBI" id="CHEBI:16526"/>
        <dbReference type="ChEBI" id="CHEBI:57972"/>
        <dbReference type="ChEBI" id="CHEBI:64479"/>
        <dbReference type="ChEBI" id="CHEBI:78846"/>
        <dbReference type="ChEBI" id="CHEBI:149468"/>
        <dbReference type="EC" id="2.3.1.47"/>
    </reaction>
</comment>
<dbReference type="EC" id="2.3.1.47" evidence="11"/>
<comment type="function">
    <text evidence="2 11">Catalyzes the decarboxylative condensation of pimeloyl-[acyl-carrier protein] and L-alanine to produce 8-amino-7-oxononanoate (AON), [acyl-carrier protein], and carbon dioxide.</text>
</comment>
<accession>A0A4R1PVG6</accession>
<evidence type="ECO:0000256" key="4">
    <source>
        <dbReference type="ARBA" id="ARBA00010008"/>
    </source>
</evidence>
<gene>
    <name evidence="13" type="ORF">EV210_109129</name>
</gene>
<dbReference type="Pfam" id="PF00155">
    <property type="entry name" value="Aminotran_1_2"/>
    <property type="match status" value="1"/>
</dbReference>
<evidence type="ECO:0000256" key="9">
    <source>
        <dbReference type="ARBA" id="ARBA00047715"/>
    </source>
</evidence>